<sequence>MLNVRPPRSKKGPLVLLVMLLASGCAALAGLGDFSEGNEDPEDSGSPGFVVAVEPSTIVLAPKEDMSATVTIAANPPLRQDAFVRVDGLPPGVTAAPVAIARPSGSTAKGTLVFHADADAGRAAGESQVVASAEPLHDEAPIQVRVLGPPIVFDTPKAAPFIVPEGITAIYVKIWGAGGGAGMNGATGGAGGFVFGRIDVTPGEVLTLRIGAGGGAGTGSEDAGAASGGGGAGLTGVFRSTTALMIAGSGGGGGAVGYSGGIITNGAGAGGGGGADGGAGGGPTGAAGGTGANGGAAGSNGSCGDAGATAGRALFGGTGAGGTPGGPGGDAGGGDGRRAELGGGGGGGAGAFGGGGGGCGTSVIAVKYGGGGGGGGSSLAPGKEARVLDGNGVTPGGNRDVDYDGRAGKGGAVGANGPEPGAPGRIVIRY</sequence>
<organism evidence="3 4">
    <name type="scientific">Pendulispora brunnea</name>
    <dbReference type="NCBI Taxonomy" id="2905690"/>
    <lineage>
        <taxon>Bacteria</taxon>
        <taxon>Pseudomonadati</taxon>
        <taxon>Myxococcota</taxon>
        <taxon>Myxococcia</taxon>
        <taxon>Myxococcales</taxon>
        <taxon>Sorangiineae</taxon>
        <taxon>Pendulisporaceae</taxon>
        <taxon>Pendulispora</taxon>
    </lineage>
</organism>
<feature type="region of interest" description="Disordered" evidence="1">
    <location>
        <begin position="318"/>
        <end position="342"/>
    </location>
</feature>
<proteinExistence type="predicted"/>
<feature type="signal peptide" evidence="2">
    <location>
        <begin position="1"/>
        <end position="29"/>
    </location>
</feature>
<name>A0ABZ2KRJ3_9BACT</name>
<gene>
    <name evidence="3" type="ORF">LZC95_24295</name>
</gene>
<dbReference type="PROSITE" id="PS51257">
    <property type="entry name" value="PROKAR_LIPOPROTEIN"/>
    <property type="match status" value="1"/>
</dbReference>
<dbReference type="RefSeq" id="WP_394850564.1">
    <property type="nucleotide sequence ID" value="NZ_CP089982.1"/>
</dbReference>
<evidence type="ECO:0000256" key="1">
    <source>
        <dbReference type="SAM" id="MobiDB-lite"/>
    </source>
</evidence>
<evidence type="ECO:0000313" key="4">
    <source>
        <dbReference type="Proteomes" id="UP001379533"/>
    </source>
</evidence>
<reference evidence="3 4" key="1">
    <citation type="submission" date="2021-12" db="EMBL/GenBank/DDBJ databases">
        <title>Discovery of the Pendulisporaceae a myxobacterial family with distinct sporulation behavior and unique specialized metabolism.</title>
        <authorList>
            <person name="Garcia R."/>
            <person name="Popoff A."/>
            <person name="Bader C.D."/>
            <person name="Loehr J."/>
            <person name="Walesch S."/>
            <person name="Walt C."/>
            <person name="Boldt J."/>
            <person name="Bunk B."/>
            <person name="Haeckl F.J.F.P.J."/>
            <person name="Gunesch A.P."/>
            <person name="Birkelbach J."/>
            <person name="Nuebel U."/>
            <person name="Pietschmann T."/>
            <person name="Bach T."/>
            <person name="Mueller R."/>
        </authorList>
    </citation>
    <scope>NUCLEOTIDE SEQUENCE [LARGE SCALE GENOMIC DNA]</scope>
    <source>
        <strain evidence="3 4">MSr12523</strain>
    </source>
</reference>
<dbReference type="PRINTS" id="PR01228">
    <property type="entry name" value="EGGSHELL"/>
</dbReference>
<evidence type="ECO:0000313" key="3">
    <source>
        <dbReference type="EMBL" id="WXA99923.1"/>
    </source>
</evidence>
<dbReference type="Proteomes" id="UP001379533">
    <property type="component" value="Chromosome"/>
</dbReference>
<keyword evidence="4" id="KW-1185">Reference proteome</keyword>
<accession>A0ABZ2KRJ3</accession>
<feature type="chain" id="PRO_5045545754" evidence="2">
    <location>
        <begin position="30"/>
        <end position="430"/>
    </location>
</feature>
<feature type="compositionally biased region" description="Gly residues" evidence="1">
    <location>
        <begin position="318"/>
        <end position="334"/>
    </location>
</feature>
<feature type="region of interest" description="Disordered" evidence="1">
    <location>
        <begin position="388"/>
        <end position="430"/>
    </location>
</feature>
<protein>
    <submittedName>
        <fullName evidence="3">Uncharacterized protein</fullName>
    </submittedName>
</protein>
<dbReference type="EMBL" id="CP089982">
    <property type="protein sequence ID" value="WXA99923.1"/>
    <property type="molecule type" value="Genomic_DNA"/>
</dbReference>
<evidence type="ECO:0000256" key="2">
    <source>
        <dbReference type="SAM" id="SignalP"/>
    </source>
</evidence>
<keyword evidence="2" id="KW-0732">Signal</keyword>